<feature type="compositionally biased region" description="Low complexity" evidence="1">
    <location>
        <begin position="15"/>
        <end position="25"/>
    </location>
</feature>
<comment type="caution">
    <text evidence="2">The sequence shown here is derived from an EMBL/GenBank/DDBJ whole genome shotgun (WGS) entry which is preliminary data.</text>
</comment>
<organism evidence="2 3">
    <name type="scientific">Pleuronectes platessa</name>
    <name type="common">European plaice</name>
    <dbReference type="NCBI Taxonomy" id="8262"/>
    <lineage>
        <taxon>Eukaryota</taxon>
        <taxon>Metazoa</taxon>
        <taxon>Chordata</taxon>
        <taxon>Craniata</taxon>
        <taxon>Vertebrata</taxon>
        <taxon>Euteleostomi</taxon>
        <taxon>Actinopterygii</taxon>
        <taxon>Neopterygii</taxon>
        <taxon>Teleostei</taxon>
        <taxon>Neoteleostei</taxon>
        <taxon>Acanthomorphata</taxon>
        <taxon>Carangaria</taxon>
        <taxon>Pleuronectiformes</taxon>
        <taxon>Pleuronectoidei</taxon>
        <taxon>Pleuronectidae</taxon>
        <taxon>Pleuronectes</taxon>
    </lineage>
</organism>
<evidence type="ECO:0000313" key="2">
    <source>
        <dbReference type="EMBL" id="CAB1427819.1"/>
    </source>
</evidence>
<keyword evidence="3" id="KW-1185">Reference proteome</keyword>
<protein>
    <submittedName>
        <fullName evidence="2">Uncharacterized protein</fullName>
    </submittedName>
</protein>
<sequence>MRFPRSQFCGNSAKPLPTETEPTTPKYSRNVSLRIHQHMLLHQVCGPARARAAVRLTCSLGSPEVDLYLNYLVPDPVGT</sequence>
<proteinExistence type="predicted"/>
<accession>A0A9N7YKT1</accession>
<reference evidence="2" key="1">
    <citation type="submission" date="2020-03" db="EMBL/GenBank/DDBJ databases">
        <authorList>
            <person name="Weist P."/>
        </authorList>
    </citation>
    <scope>NUCLEOTIDE SEQUENCE</scope>
</reference>
<feature type="region of interest" description="Disordered" evidence="1">
    <location>
        <begin position="1"/>
        <end position="25"/>
    </location>
</feature>
<gene>
    <name evidence="2" type="ORF">PLEPLA_LOCUS15764</name>
</gene>
<dbReference type="EMBL" id="CADEAL010001001">
    <property type="protein sequence ID" value="CAB1427819.1"/>
    <property type="molecule type" value="Genomic_DNA"/>
</dbReference>
<dbReference type="Proteomes" id="UP001153269">
    <property type="component" value="Unassembled WGS sequence"/>
</dbReference>
<name>A0A9N7YKT1_PLEPL</name>
<evidence type="ECO:0000313" key="3">
    <source>
        <dbReference type="Proteomes" id="UP001153269"/>
    </source>
</evidence>
<dbReference type="AlphaFoldDB" id="A0A9N7YKT1"/>
<evidence type="ECO:0000256" key="1">
    <source>
        <dbReference type="SAM" id="MobiDB-lite"/>
    </source>
</evidence>